<organism evidence="9 10">
    <name type="scientific">Enterocloster hominis</name>
    <name type="common">ex Liu et al. 2021</name>
    <dbReference type="NCBI Taxonomy" id="2763663"/>
    <lineage>
        <taxon>Bacteria</taxon>
        <taxon>Bacillati</taxon>
        <taxon>Bacillota</taxon>
        <taxon>Clostridia</taxon>
        <taxon>Lachnospirales</taxon>
        <taxon>Lachnospiraceae</taxon>
        <taxon>Enterocloster</taxon>
    </lineage>
</organism>
<dbReference type="CDD" id="cd09608">
    <property type="entry name" value="M3B_PepF"/>
    <property type="match status" value="1"/>
</dbReference>
<keyword evidence="2 6" id="KW-0479">Metal-binding</keyword>
<reference evidence="9 10" key="1">
    <citation type="submission" date="2020-08" db="EMBL/GenBank/DDBJ databases">
        <title>Genome public.</title>
        <authorList>
            <person name="Liu C."/>
            <person name="Sun Q."/>
        </authorList>
    </citation>
    <scope>NUCLEOTIDE SEQUENCE [LARGE SCALE GENOMIC DNA]</scope>
    <source>
        <strain evidence="9 10">BX10</strain>
    </source>
</reference>
<evidence type="ECO:0000313" key="10">
    <source>
        <dbReference type="Proteomes" id="UP000647491"/>
    </source>
</evidence>
<dbReference type="Gene3D" id="1.20.140.70">
    <property type="entry name" value="Oligopeptidase f, N-terminal domain"/>
    <property type="match status" value="1"/>
</dbReference>
<evidence type="ECO:0000256" key="3">
    <source>
        <dbReference type="ARBA" id="ARBA00022801"/>
    </source>
</evidence>
<dbReference type="Pfam" id="PF08439">
    <property type="entry name" value="Peptidase_M3_N"/>
    <property type="match status" value="1"/>
</dbReference>
<dbReference type="Gene3D" id="1.10.1370.20">
    <property type="entry name" value="Oligoendopeptidase f, C-terminal domain"/>
    <property type="match status" value="1"/>
</dbReference>
<dbReference type="InterPro" id="IPR042088">
    <property type="entry name" value="OligoPept_F_C"/>
</dbReference>
<feature type="domain" description="Oligopeptidase F N-terminal" evidence="8">
    <location>
        <begin position="115"/>
        <end position="183"/>
    </location>
</feature>
<dbReference type="InterPro" id="IPR013647">
    <property type="entry name" value="OligopepF_N_dom"/>
</dbReference>
<dbReference type="PANTHER" id="PTHR11804">
    <property type="entry name" value="PROTEASE M3 THIMET OLIGOPEPTIDASE-RELATED"/>
    <property type="match status" value="1"/>
</dbReference>
<feature type="domain" description="Peptidase M3A/M3B catalytic" evidence="7">
    <location>
        <begin position="204"/>
        <end position="576"/>
    </location>
</feature>
<comment type="function">
    <text evidence="6">Has oligopeptidase activity and degrades a variety of small bioactive peptides.</text>
</comment>
<name>A0ABR7NT11_9FIRM</name>
<evidence type="ECO:0000259" key="7">
    <source>
        <dbReference type="Pfam" id="PF01432"/>
    </source>
</evidence>
<gene>
    <name evidence="9" type="primary">pepF</name>
    <name evidence="9" type="ORF">H8708_08530</name>
</gene>
<sequence>MAEALKKRSEMDPQFQWDLRDLIPTEKALEELFSELESGIGRYEGFKGRLGEDAAVLKEYLDHDVAMDLKFSRLLAYAIQKRDEDTSQSASQALLSRAQLLLSRAMEASSFAEPELLGIPEPVMKGFLEDGALSGYRLYLERILARKEHMLGEREERLLAGFGQTAAAPSAIFTMFNNADVRFQAVRGGDGEEIPVTHGSYGTLMESRDRSLRQAVFHSYYSSYRQFSNTLAAAYEGHVKQACFTARARNYSSSREMSLAANEVPEQVYDSLLETIGSRLPALHRYVRLRKERLGLPELHMYDLFVPLAGGTDKRYPYEEGKRLILEGLKPLGEEYGKLLETGFSSRWIDVYENQGKRSGGYSRHVYGCHPYVLMSYTDSLDSVLTLAHEMGHSLHSWYSDHAQPPAYAGYTIFVAEVASTCNEVILFQHMIRQAETREEKESLIFQLLDRFRSVMFRQTMFAEFEWETHKMCRDGIPLTADALCSLYHGLNEKYFGPDMCVDPEIDVEWARIPHFYYTFYVYQYATAFAAAVTIGQRIFDGDKNALEGYFNFLKGGSSMKPTELLKLCGLDMEGPGVVNAALDVFESLLGSLE</sequence>
<comment type="caution">
    <text evidence="9">The sequence shown here is derived from an EMBL/GenBank/DDBJ whole genome shotgun (WGS) entry which is preliminary data.</text>
</comment>
<dbReference type="InterPro" id="IPR004438">
    <property type="entry name" value="Peptidase_M3B"/>
</dbReference>
<comment type="similarity">
    <text evidence="6">Belongs to the peptidase M3B family.</text>
</comment>
<protein>
    <recommendedName>
        <fullName evidence="6">Oligopeptidase F</fullName>
        <ecNumber evidence="6">3.4.24.-</ecNumber>
    </recommendedName>
</protein>
<evidence type="ECO:0000256" key="5">
    <source>
        <dbReference type="ARBA" id="ARBA00023049"/>
    </source>
</evidence>
<evidence type="ECO:0000256" key="6">
    <source>
        <dbReference type="RuleBase" id="RU368091"/>
    </source>
</evidence>
<proteinExistence type="inferred from homology"/>
<dbReference type="Pfam" id="PF01432">
    <property type="entry name" value="Peptidase_M3"/>
    <property type="match status" value="1"/>
</dbReference>
<dbReference type="InterPro" id="IPR045090">
    <property type="entry name" value="Pept_M3A_M3B"/>
</dbReference>
<keyword evidence="1 6" id="KW-0645">Protease</keyword>
<keyword evidence="10" id="KW-1185">Reference proteome</keyword>
<evidence type="ECO:0000259" key="8">
    <source>
        <dbReference type="Pfam" id="PF08439"/>
    </source>
</evidence>
<dbReference type="InterPro" id="IPR001567">
    <property type="entry name" value="Pept_M3A_M3B_dom"/>
</dbReference>
<keyword evidence="4 6" id="KW-0862">Zinc</keyword>
<keyword evidence="5 6" id="KW-0482">Metalloprotease</keyword>
<dbReference type="SUPFAM" id="SSF55486">
    <property type="entry name" value="Metalloproteases ('zincins'), catalytic domain"/>
    <property type="match status" value="1"/>
</dbReference>
<dbReference type="Proteomes" id="UP000647491">
    <property type="component" value="Unassembled WGS sequence"/>
</dbReference>
<dbReference type="Gene3D" id="1.10.287.830">
    <property type="entry name" value="putative peptidase helix hairpin domain like"/>
    <property type="match status" value="1"/>
</dbReference>
<accession>A0ABR7NT11</accession>
<dbReference type="RefSeq" id="WP_262427568.1">
    <property type="nucleotide sequence ID" value="NZ_JACRTJ010000018.1"/>
</dbReference>
<dbReference type="EC" id="3.4.24.-" evidence="6"/>
<evidence type="ECO:0000256" key="1">
    <source>
        <dbReference type="ARBA" id="ARBA00022670"/>
    </source>
</evidence>
<dbReference type="PANTHER" id="PTHR11804:SF84">
    <property type="entry name" value="SACCHAROLYSIN"/>
    <property type="match status" value="1"/>
</dbReference>
<dbReference type="EMBL" id="JACRTJ010000018">
    <property type="protein sequence ID" value="MBC8599270.1"/>
    <property type="molecule type" value="Genomic_DNA"/>
</dbReference>
<evidence type="ECO:0000313" key="9">
    <source>
        <dbReference type="EMBL" id="MBC8599270.1"/>
    </source>
</evidence>
<evidence type="ECO:0000256" key="4">
    <source>
        <dbReference type="ARBA" id="ARBA00022833"/>
    </source>
</evidence>
<evidence type="ECO:0000256" key="2">
    <source>
        <dbReference type="ARBA" id="ARBA00022723"/>
    </source>
</evidence>
<keyword evidence="3 6" id="KW-0378">Hydrolase</keyword>
<comment type="cofactor">
    <cofactor evidence="6">
        <name>Zn(2+)</name>
        <dbReference type="ChEBI" id="CHEBI:29105"/>
    </cofactor>
    <text evidence="6">Binds 1 zinc ion.</text>
</comment>
<dbReference type="NCBIfam" id="TIGR00181">
    <property type="entry name" value="pepF"/>
    <property type="match status" value="1"/>
</dbReference>